<accession>A0ABX4NHJ9</accession>
<dbReference type="Proteomes" id="UP000231879">
    <property type="component" value="Unassembled WGS sequence"/>
</dbReference>
<proteinExistence type="predicted"/>
<evidence type="ECO:0000313" key="2">
    <source>
        <dbReference type="Proteomes" id="UP000231879"/>
    </source>
</evidence>
<sequence length="207" mass="23795">MYINKMEFNKYLMKFKTDFYKFFAFSIIFISVSSAVQAQALDPNQYQKIKAIVLQTGHADKETLIREIFAINSSPQEYLIAIAKDPELRVYAISQINELIADFGGSSAKNYLESTISNENAHPSIRSSAVFSYGKTFYFQDKNQTENFLKQYSSHDRIGASIQNTLKELRTGKINSVRFSERIKMENLERIKDKNVRKSGPSTRNPE</sequence>
<evidence type="ECO:0008006" key="3">
    <source>
        <dbReference type="Google" id="ProtNLM"/>
    </source>
</evidence>
<protein>
    <recommendedName>
        <fullName evidence="3">HEAT repeat domain-containing protein</fullName>
    </recommendedName>
</protein>
<organism evidence="1 2">
    <name type="scientific">Leptospira barantonii</name>
    <dbReference type="NCBI Taxonomy" id="2023184"/>
    <lineage>
        <taxon>Bacteria</taxon>
        <taxon>Pseudomonadati</taxon>
        <taxon>Spirochaetota</taxon>
        <taxon>Spirochaetia</taxon>
        <taxon>Leptospirales</taxon>
        <taxon>Leptospiraceae</taxon>
        <taxon>Leptospira</taxon>
    </lineage>
</organism>
<reference evidence="1 2" key="1">
    <citation type="submission" date="2017-07" db="EMBL/GenBank/DDBJ databases">
        <title>Leptospira spp. isolated from tropical soils.</title>
        <authorList>
            <person name="Thibeaux R."/>
            <person name="Iraola G."/>
            <person name="Ferres I."/>
            <person name="Bierque E."/>
            <person name="Girault D."/>
            <person name="Soupe-Gilbert M.-E."/>
            <person name="Picardeau M."/>
            <person name="Goarant C."/>
        </authorList>
    </citation>
    <scope>NUCLEOTIDE SEQUENCE [LARGE SCALE GENOMIC DNA]</scope>
    <source>
        <strain evidence="1 2">FH4-C-A1</strain>
    </source>
</reference>
<gene>
    <name evidence="1" type="ORF">CH367_15550</name>
</gene>
<dbReference type="EMBL" id="NPDS01000007">
    <property type="protein sequence ID" value="PJZ56265.1"/>
    <property type="molecule type" value="Genomic_DNA"/>
</dbReference>
<keyword evidence="2" id="KW-1185">Reference proteome</keyword>
<name>A0ABX4NHJ9_9LEPT</name>
<comment type="caution">
    <text evidence="1">The sequence shown here is derived from an EMBL/GenBank/DDBJ whole genome shotgun (WGS) entry which is preliminary data.</text>
</comment>
<evidence type="ECO:0000313" key="1">
    <source>
        <dbReference type="EMBL" id="PJZ56265.1"/>
    </source>
</evidence>